<keyword evidence="1" id="KW-0732">Signal</keyword>
<reference evidence="2 3" key="1">
    <citation type="journal article" date="2014" name="Genome Announc.">
        <title>Draft Genome Sequence of Amycolatopsis lurida NRRL 2430, Producer of the Glycopeptide Family Antibiotic Ristocetin.</title>
        <authorList>
            <person name="Kwun M.J."/>
            <person name="Hong H.J."/>
        </authorList>
    </citation>
    <scope>NUCLEOTIDE SEQUENCE [LARGE SCALE GENOMIC DNA]</scope>
    <source>
        <strain evidence="2 3">NRRL 2430</strain>
    </source>
</reference>
<dbReference type="AlphaFoldDB" id="A0A2P2FU64"/>
<evidence type="ECO:0000313" key="2">
    <source>
        <dbReference type="EMBL" id="KFU80239.1"/>
    </source>
</evidence>
<protein>
    <recommendedName>
        <fullName evidence="4">Lipoprotein</fullName>
    </recommendedName>
</protein>
<feature type="signal peptide" evidence="1">
    <location>
        <begin position="1"/>
        <end position="23"/>
    </location>
</feature>
<sequence>MRTLLAILSALFLLPVLAGTAHAYDKIAEAAPVTMVESPGGEGEVRARLVLGTVTAGTSHNLRSEIEVGDGRVDGAVSAIAIGHKITCQLVGGTTLPNTATQHGQIWSGQNLLHGGGRVTLVARMLFKPAGTGNYECLLRAYVLNGYAAGQPGQPGRETARLYSGFIGDIDGAIGPEGFAQTFGSSQNTFLGMDAPGKQVNPVDYTPVPGATRFLATTDLFATSCYGDGGNACPDGTTYPGKANTAMVRFRTVATPSSAAPGCVAQATPSETTAVSGNLHHLRLLGQLTVTQPASGCGTWRINAFVQDNGGTLPFVIHGNPYSVTYARPPV</sequence>
<evidence type="ECO:0000313" key="3">
    <source>
        <dbReference type="Proteomes" id="UP000256220"/>
    </source>
</evidence>
<accession>A0A2P2FU64</accession>
<keyword evidence="3" id="KW-1185">Reference proteome</keyword>
<proteinExistence type="predicted"/>
<dbReference type="EMBL" id="JFBM01000012">
    <property type="protein sequence ID" value="KFU80239.1"/>
    <property type="molecule type" value="Genomic_DNA"/>
</dbReference>
<feature type="chain" id="PRO_5015145894" description="Lipoprotein" evidence="1">
    <location>
        <begin position="24"/>
        <end position="331"/>
    </location>
</feature>
<comment type="caution">
    <text evidence="2">The sequence shown here is derived from an EMBL/GenBank/DDBJ whole genome shotgun (WGS) entry which is preliminary data.</text>
</comment>
<evidence type="ECO:0000256" key="1">
    <source>
        <dbReference type="SAM" id="SignalP"/>
    </source>
</evidence>
<dbReference type="Proteomes" id="UP000256220">
    <property type="component" value="Unassembled WGS sequence"/>
</dbReference>
<evidence type="ECO:0008006" key="4">
    <source>
        <dbReference type="Google" id="ProtNLM"/>
    </source>
</evidence>
<gene>
    <name evidence="2" type="ORF">BB31_15530</name>
</gene>
<organism evidence="2 3">
    <name type="scientific">Amycolatopsis lurida NRRL 2430</name>
    <dbReference type="NCBI Taxonomy" id="1460371"/>
    <lineage>
        <taxon>Bacteria</taxon>
        <taxon>Bacillati</taxon>
        <taxon>Actinomycetota</taxon>
        <taxon>Actinomycetes</taxon>
        <taxon>Pseudonocardiales</taxon>
        <taxon>Pseudonocardiaceae</taxon>
        <taxon>Amycolatopsis</taxon>
    </lineage>
</organism>
<dbReference type="RefSeq" id="WP_034311274.1">
    <property type="nucleotide sequence ID" value="NZ_JFBM01000012.1"/>
</dbReference>
<name>A0A2P2FU64_AMYLU</name>